<dbReference type="PROSITE" id="PS51464">
    <property type="entry name" value="SIS"/>
    <property type="match status" value="1"/>
</dbReference>
<keyword evidence="5 9" id="KW-0479">Metal-binding</keyword>
<dbReference type="PANTHER" id="PTHR30390">
    <property type="entry name" value="SEDOHEPTULOSE 7-PHOSPHATE ISOMERASE / DNAA INITIATOR-ASSOCIATING FACTOR FOR REPLICATION INITIATION"/>
    <property type="match status" value="1"/>
</dbReference>
<evidence type="ECO:0000256" key="9">
    <source>
        <dbReference type="HAMAP-Rule" id="MF_00067"/>
    </source>
</evidence>
<keyword evidence="6 9" id="KW-0862">Zinc</keyword>
<dbReference type="Proteomes" id="UP000653578">
    <property type="component" value="Unassembled WGS sequence"/>
</dbReference>
<evidence type="ECO:0000256" key="5">
    <source>
        <dbReference type="ARBA" id="ARBA00022723"/>
    </source>
</evidence>
<comment type="cofactor">
    <cofactor evidence="9">
        <name>Zn(2+)</name>
        <dbReference type="ChEBI" id="CHEBI:29105"/>
    </cofactor>
    <text evidence="9">Binds 1 zinc ion per subunit.</text>
</comment>
<feature type="binding site" evidence="9">
    <location>
        <begin position="98"/>
        <end position="99"/>
    </location>
    <ligand>
        <name>substrate</name>
    </ligand>
</feature>
<evidence type="ECO:0000313" key="11">
    <source>
        <dbReference type="EMBL" id="NOU63087.1"/>
    </source>
</evidence>
<feature type="binding site" evidence="9">
    <location>
        <position position="176"/>
    </location>
    <ligand>
        <name>Zn(2+)</name>
        <dbReference type="ChEBI" id="CHEBI:29105"/>
    </ligand>
</feature>
<dbReference type="InterPro" id="IPR035461">
    <property type="entry name" value="GmhA/DiaA"/>
</dbReference>
<evidence type="ECO:0000256" key="2">
    <source>
        <dbReference type="ARBA" id="ARBA00004496"/>
    </source>
</evidence>
<sequence>MEGINLKAYISSEIIRAMEIKRAIAKDRVLLHLIEQAARKMIEVYRNGNKIMLGGNGGSAADAQHIAGEFVSRFYFDRPGLPCIALTTDTSILTAIGNDYGYEQLFARQIQANGQSGDLFIGISTSGNSPNVIRGLEMCRAKGITTIGLTGESGGRLADLCDICIRIPSQETPRIQEAHILIGHILCAIVEESIFGKGF</sequence>
<dbReference type="Pfam" id="PF13580">
    <property type="entry name" value="SIS_2"/>
    <property type="match status" value="1"/>
</dbReference>
<keyword evidence="4 9" id="KW-0963">Cytoplasm</keyword>
<feature type="binding site" evidence="9">
    <location>
        <begin position="124"/>
        <end position="126"/>
    </location>
    <ligand>
        <name>substrate</name>
    </ligand>
</feature>
<dbReference type="InterPro" id="IPR050099">
    <property type="entry name" value="SIS_GmhA/DiaA_subfam"/>
</dbReference>
<protein>
    <recommendedName>
        <fullName evidence="9">Phosphoheptose isomerase</fullName>
        <ecNumber evidence="9">5.3.1.28</ecNumber>
    </recommendedName>
    <alternativeName>
        <fullName evidence="9">Sedoheptulose 7-phosphate isomerase</fullName>
    </alternativeName>
</protein>
<dbReference type="PANTHER" id="PTHR30390:SF6">
    <property type="entry name" value="DNAA INITIATOR-ASSOCIATING PROTEIN DIAA"/>
    <property type="match status" value="1"/>
</dbReference>
<organism evidence="11 12">
    <name type="scientific">Paenibacillus plantarum</name>
    <dbReference type="NCBI Taxonomy" id="2654975"/>
    <lineage>
        <taxon>Bacteria</taxon>
        <taxon>Bacillati</taxon>
        <taxon>Bacillota</taxon>
        <taxon>Bacilli</taxon>
        <taxon>Bacillales</taxon>
        <taxon>Paenibacillaceae</taxon>
        <taxon>Paenibacillus</taxon>
    </lineage>
</organism>
<dbReference type="Gene3D" id="3.40.50.10490">
    <property type="entry name" value="Glucose-6-phosphate isomerase like protein, domain 1"/>
    <property type="match status" value="1"/>
</dbReference>
<dbReference type="InterPro" id="IPR046348">
    <property type="entry name" value="SIS_dom_sf"/>
</dbReference>
<name>A0ABX1X3V2_9BACL</name>
<keyword evidence="12" id="KW-1185">Reference proteome</keyword>
<accession>A0ABX1X3V2</accession>
<comment type="subcellular location">
    <subcellularLocation>
        <location evidence="2 9">Cytoplasm</location>
    </subcellularLocation>
</comment>
<comment type="miscellaneous">
    <text evidence="9">The reaction produces a racemic mixture of D-glycero-alpha-D-manno-heptose 7-phosphate and D-glycero-beta-D-manno-heptose 7-phosphate.</text>
</comment>
<feature type="binding site" evidence="9">
    <location>
        <position position="129"/>
    </location>
    <ligand>
        <name>substrate</name>
    </ligand>
</feature>
<evidence type="ECO:0000256" key="3">
    <source>
        <dbReference type="ARBA" id="ARBA00009894"/>
    </source>
</evidence>
<feature type="domain" description="SIS" evidence="10">
    <location>
        <begin position="41"/>
        <end position="199"/>
    </location>
</feature>
<dbReference type="CDD" id="cd05006">
    <property type="entry name" value="SIS_GmhA"/>
    <property type="match status" value="1"/>
</dbReference>
<evidence type="ECO:0000256" key="1">
    <source>
        <dbReference type="ARBA" id="ARBA00000348"/>
    </source>
</evidence>
<dbReference type="EC" id="5.3.1.28" evidence="9"/>
<keyword evidence="7 9" id="KW-0413">Isomerase</keyword>
<evidence type="ECO:0000259" key="10">
    <source>
        <dbReference type="PROSITE" id="PS51464"/>
    </source>
</evidence>
<comment type="function">
    <text evidence="9">Catalyzes the isomerization of sedoheptulose 7-phosphate in D-glycero-D-manno-heptose 7-phosphate.</text>
</comment>
<dbReference type="SUPFAM" id="SSF53697">
    <property type="entry name" value="SIS domain"/>
    <property type="match status" value="1"/>
</dbReference>
<gene>
    <name evidence="9" type="primary">gmhA</name>
    <name evidence="11" type="ORF">GC096_03365</name>
</gene>
<comment type="caution">
    <text evidence="11">The sequence shown here is derived from an EMBL/GenBank/DDBJ whole genome shotgun (WGS) entry which is preliminary data.</text>
</comment>
<dbReference type="HAMAP" id="MF_00067">
    <property type="entry name" value="GmhA"/>
    <property type="match status" value="1"/>
</dbReference>
<dbReference type="EMBL" id="WHNY01000008">
    <property type="protein sequence ID" value="NOU63087.1"/>
    <property type="molecule type" value="Genomic_DNA"/>
</dbReference>
<feature type="binding site" evidence="9">
    <location>
        <position position="69"/>
    </location>
    <ligand>
        <name>Zn(2+)</name>
        <dbReference type="ChEBI" id="CHEBI:29105"/>
    </ligand>
</feature>
<feature type="binding site" evidence="9">
    <location>
        <position position="65"/>
    </location>
    <ligand>
        <name>Zn(2+)</name>
        <dbReference type="ChEBI" id="CHEBI:29105"/>
    </ligand>
</feature>
<feature type="binding site" evidence="9">
    <location>
        <position position="184"/>
    </location>
    <ligand>
        <name>Zn(2+)</name>
        <dbReference type="ChEBI" id="CHEBI:29105"/>
    </ligand>
</feature>
<evidence type="ECO:0000256" key="6">
    <source>
        <dbReference type="ARBA" id="ARBA00022833"/>
    </source>
</evidence>
<evidence type="ECO:0000313" key="12">
    <source>
        <dbReference type="Proteomes" id="UP000653578"/>
    </source>
</evidence>
<comment type="catalytic activity">
    <reaction evidence="1 9">
        <text>2 D-sedoheptulose 7-phosphate = D-glycero-alpha-D-manno-heptose 7-phosphate + D-glycero-beta-D-manno-heptose 7-phosphate</text>
        <dbReference type="Rhea" id="RHEA:27489"/>
        <dbReference type="ChEBI" id="CHEBI:57483"/>
        <dbReference type="ChEBI" id="CHEBI:60203"/>
        <dbReference type="ChEBI" id="CHEBI:60204"/>
        <dbReference type="EC" id="5.3.1.28"/>
    </reaction>
</comment>
<comment type="similarity">
    <text evidence="3 9">Belongs to the SIS family. GmhA subfamily.</text>
</comment>
<feature type="binding site" evidence="9">
    <location>
        <position position="69"/>
    </location>
    <ligand>
        <name>substrate</name>
    </ligand>
</feature>
<evidence type="ECO:0000256" key="7">
    <source>
        <dbReference type="ARBA" id="ARBA00023235"/>
    </source>
</evidence>
<dbReference type="InterPro" id="IPR004515">
    <property type="entry name" value="Phosphoheptose_Isoase"/>
</dbReference>
<reference evidence="11 12" key="1">
    <citation type="submission" date="2019-10" db="EMBL/GenBank/DDBJ databases">
        <title>Description of Paenibacillus humi sp. nov.</title>
        <authorList>
            <person name="Carlier A."/>
            <person name="Qi S."/>
        </authorList>
    </citation>
    <scope>NUCLEOTIDE SEQUENCE [LARGE SCALE GENOMIC DNA]</scope>
    <source>
        <strain evidence="11 12">LMG 31461</strain>
    </source>
</reference>
<keyword evidence="8 9" id="KW-0119">Carbohydrate metabolism</keyword>
<dbReference type="InterPro" id="IPR001347">
    <property type="entry name" value="SIS_dom"/>
</dbReference>
<feature type="binding site" evidence="9">
    <location>
        <begin position="56"/>
        <end position="58"/>
    </location>
    <ligand>
        <name>substrate</name>
    </ligand>
</feature>
<evidence type="ECO:0000256" key="8">
    <source>
        <dbReference type="ARBA" id="ARBA00023277"/>
    </source>
</evidence>
<feature type="binding site" evidence="9">
    <location>
        <position position="176"/>
    </location>
    <ligand>
        <name>substrate</name>
    </ligand>
</feature>
<evidence type="ECO:0000256" key="4">
    <source>
        <dbReference type="ARBA" id="ARBA00022490"/>
    </source>
</evidence>
<proteinExistence type="inferred from homology"/>
<comment type="pathway">
    <text evidence="9">Carbohydrate biosynthesis; D-glycero-D-manno-heptose 7-phosphate biosynthesis; D-glycero-alpha-D-manno-heptose 7-phosphate and D-glycero-beta-D-manno-heptose 7-phosphate from sedoheptulose 7-phosphate: step 1/1.</text>
</comment>